<evidence type="ECO:0000313" key="1">
    <source>
        <dbReference type="EMBL" id="BAA07806.1"/>
    </source>
</evidence>
<dbReference type="EMBL" id="D43749">
    <property type="protein sequence ID" value="BAA07806.1"/>
    <property type="molecule type" value="Genomic_DNA"/>
</dbReference>
<protein>
    <submittedName>
        <fullName evidence="1">DNA-binding protein HCc</fullName>
    </submittedName>
</protein>
<dbReference type="AlphaFoldDB" id="Q39474"/>
<dbReference type="SUPFAM" id="SSF47729">
    <property type="entry name" value="IHF-like DNA-binding proteins"/>
    <property type="match status" value="1"/>
</dbReference>
<dbReference type="InterPro" id="IPR010992">
    <property type="entry name" value="IHF-like_DNA-bd_dom_sf"/>
</dbReference>
<dbReference type="Gene3D" id="4.10.520.10">
    <property type="entry name" value="IHF-like DNA-binding proteins"/>
    <property type="match status" value="1"/>
</dbReference>
<dbReference type="GO" id="GO:0003677">
    <property type="term" value="F:DNA binding"/>
    <property type="evidence" value="ECO:0007669"/>
    <property type="project" value="UniProtKB-KW"/>
</dbReference>
<organism evidence="1">
    <name type="scientific">Crypthecodinium cohnii</name>
    <name type="common">Dinoflagellate</name>
    <name type="synonym">Glenodinium cohnii</name>
    <dbReference type="NCBI Taxonomy" id="2866"/>
    <lineage>
        <taxon>Eukaryota</taxon>
        <taxon>Sar</taxon>
        <taxon>Alveolata</taxon>
        <taxon>Dinophyceae</taxon>
        <taxon>Gonyaulacales</taxon>
        <taxon>Crypthecodiniaceae</taxon>
        <taxon>Crypthecodinium</taxon>
    </lineage>
</organism>
<sequence length="113" mass="12484">MAPKMKAAMKAMKATAMKGKAMTKTGLAEAWRRRPSFLRRTAGQSWRAWPRSCAAEVKKTGKLTIPGLVMVKTRKKPATKAGKREMFGKVVLVKASCQDVVKAYPVKALKTDF</sequence>
<reference evidence="1" key="2">
    <citation type="journal article" date="1996" name="Fish. Sci.">
        <title>There are 4 introns in the gene coding the DNA-binding protein HCc of Crypthecodinium cohnii (Dinophyceae).</title>
        <authorList>
            <person name="Yoshikawa T."/>
            <person name="Uchida A."/>
            <person name="Ishida Y."/>
        </authorList>
    </citation>
    <scope>NUCLEOTIDE SEQUENCE</scope>
    <source>
        <strain evidence="1">ATCCe30021</strain>
    </source>
</reference>
<accession>Q39474</accession>
<keyword evidence="1" id="KW-0238">DNA-binding</keyword>
<proteinExistence type="predicted"/>
<reference evidence="1" key="1">
    <citation type="journal article" date="1991" name="Chromosoma">
        <title>Molecular cloning and immunolocalization of two variants of the major basic nuclear protein (HCc) from the histone-less eukaryote Crypthecodinium cohnii (Pyrrhophyta).</title>
        <authorList>
            <person name="Sala-Rovira M."/>
            <person name="Geraud M.L."/>
            <person name="Caput D."/>
            <person name="Jacques F."/>
            <person name="Soyer-Gobillard M.O."/>
            <person name="Vernet G."/>
            <person name="Herzog M."/>
        </authorList>
    </citation>
    <scope>NUCLEOTIDE SEQUENCE</scope>
    <source>
        <strain evidence="1">ATCCe30021</strain>
    </source>
</reference>
<name>Q39474_CRYCO</name>